<dbReference type="Proteomes" id="UP000269265">
    <property type="component" value="Unassembled WGS sequence"/>
</dbReference>
<feature type="signal peptide" evidence="2">
    <location>
        <begin position="1"/>
        <end position="21"/>
    </location>
</feature>
<evidence type="ECO:0000256" key="1">
    <source>
        <dbReference type="SAM" id="MobiDB-lite"/>
    </source>
</evidence>
<organism evidence="3 4">
    <name type="scientific">Aquabacterium soli</name>
    <dbReference type="NCBI Taxonomy" id="2493092"/>
    <lineage>
        <taxon>Bacteria</taxon>
        <taxon>Pseudomonadati</taxon>
        <taxon>Pseudomonadota</taxon>
        <taxon>Betaproteobacteria</taxon>
        <taxon>Burkholderiales</taxon>
        <taxon>Aquabacterium</taxon>
    </lineage>
</organism>
<keyword evidence="4" id="KW-1185">Reference proteome</keyword>
<evidence type="ECO:0000256" key="2">
    <source>
        <dbReference type="SAM" id="SignalP"/>
    </source>
</evidence>
<keyword evidence="2" id="KW-0732">Signal</keyword>
<proteinExistence type="predicted"/>
<sequence>MAMRARLLAGCIGLCSAQALAVHFDVELRTVPGPVAGARITTDFHGDLDLAGLLPIDGETGNKIYPAYFGDLEGGPYLTDDPGFQAFAGTFTPGEIISFRALGTLRWWNPATGRWGPAPQGVEVALFGNIPPEVEFGHDTDPATWAEQYAFYAGGTRFSAAGISGPLAAVIDDAKAQGRFHAHLDWKITAPAGAVPTVGAYMVTLQFWSSAQSMGQLKYQASVPVQVIFERGISEDQMRAAIQARIQATPPAAGSPTRVPRAPWASPLR</sequence>
<name>A0A3R8U0K8_9BURK</name>
<feature type="region of interest" description="Disordered" evidence="1">
    <location>
        <begin position="247"/>
        <end position="269"/>
    </location>
</feature>
<evidence type="ECO:0000313" key="3">
    <source>
        <dbReference type="EMBL" id="RRS01069.1"/>
    </source>
</evidence>
<comment type="caution">
    <text evidence="3">The sequence shown here is derived from an EMBL/GenBank/DDBJ whole genome shotgun (WGS) entry which is preliminary data.</text>
</comment>
<dbReference type="AlphaFoldDB" id="A0A3R8U0K8"/>
<accession>A0A3R8U0K8</accession>
<protein>
    <submittedName>
        <fullName evidence="3">PEP-CTERM sorting domain-containing protein</fullName>
    </submittedName>
</protein>
<feature type="chain" id="PRO_5018739631" evidence="2">
    <location>
        <begin position="22"/>
        <end position="269"/>
    </location>
</feature>
<dbReference type="RefSeq" id="WP_125245350.1">
    <property type="nucleotide sequence ID" value="NZ_RSED01000028.1"/>
</dbReference>
<gene>
    <name evidence="3" type="ORF">EIP75_22000</name>
</gene>
<dbReference type="EMBL" id="RSED01000028">
    <property type="protein sequence ID" value="RRS01069.1"/>
    <property type="molecule type" value="Genomic_DNA"/>
</dbReference>
<dbReference type="OrthoDB" id="8559782at2"/>
<evidence type="ECO:0000313" key="4">
    <source>
        <dbReference type="Proteomes" id="UP000269265"/>
    </source>
</evidence>
<reference evidence="3 4" key="1">
    <citation type="submission" date="2018-12" db="EMBL/GenBank/DDBJ databases">
        <title>The whole draft genome of Aquabacterium sp. SJQ9.</title>
        <authorList>
            <person name="Sun L."/>
            <person name="Gao X."/>
            <person name="Chen W."/>
            <person name="Huang K."/>
        </authorList>
    </citation>
    <scope>NUCLEOTIDE SEQUENCE [LARGE SCALE GENOMIC DNA]</scope>
    <source>
        <strain evidence="3 4">SJQ9</strain>
    </source>
</reference>